<dbReference type="AlphaFoldDB" id="A0A517V9D0"/>
<dbReference type="RefSeq" id="WP_197995719.1">
    <property type="nucleotide sequence ID" value="NZ_CP036343.1"/>
</dbReference>
<dbReference type="InterPro" id="IPR056639">
    <property type="entry name" value="DUF7737"/>
</dbReference>
<dbReference type="EMBL" id="CP036343">
    <property type="protein sequence ID" value="QDT89605.1"/>
    <property type="molecule type" value="Genomic_DNA"/>
</dbReference>
<accession>A0A517V9D0</accession>
<dbReference type="Proteomes" id="UP000316855">
    <property type="component" value="Chromosome"/>
</dbReference>
<evidence type="ECO:0000313" key="4">
    <source>
        <dbReference type="Proteomes" id="UP000316855"/>
    </source>
</evidence>
<reference evidence="3 4" key="1">
    <citation type="submission" date="2019-02" db="EMBL/GenBank/DDBJ databases">
        <title>Deep-cultivation of Planctomycetes and their phenomic and genomic characterization uncovers novel biology.</title>
        <authorList>
            <person name="Wiegand S."/>
            <person name="Jogler M."/>
            <person name="Boedeker C."/>
            <person name="Pinto D."/>
            <person name="Vollmers J."/>
            <person name="Rivas-Marin E."/>
            <person name="Kohn T."/>
            <person name="Peeters S.H."/>
            <person name="Heuer A."/>
            <person name="Rast P."/>
            <person name="Oberbeckmann S."/>
            <person name="Bunk B."/>
            <person name="Jeske O."/>
            <person name="Meyerdierks A."/>
            <person name="Storesund J.E."/>
            <person name="Kallscheuer N."/>
            <person name="Luecker S."/>
            <person name="Lage O.M."/>
            <person name="Pohl T."/>
            <person name="Merkel B.J."/>
            <person name="Hornburger P."/>
            <person name="Mueller R.-W."/>
            <person name="Bruemmer F."/>
            <person name="Labrenz M."/>
            <person name="Spormann A.M."/>
            <person name="Op den Camp H."/>
            <person name="Overmann J."/>
            <person name="Amann R."/>
            <person name="Jetten M.S.M."/>
            <person name="Mascher T."/>
            <person name="Medema M.H."/>
            <person name="Devos D.P."/>
            <person name="Kaster A.-K."/>
            <person name="Ovreas L."/>
            <person name="Rohde M."/>
            <person name="Galperin M.Y."/>
            <person name="Jogler C."/>
        </authorList>
    </citation>
    <scope>NUCLEOTIDE SEQUENCE [LARGE SCALE GENOMIC DNA]</scope>
    <source>
        <strain evidence="3 4">Pan161</strain>
    </source>
</reference>
<keyword evidence="4" id="KW-1185">Reference proteome</keyword>
<name>A0A517V9D0_9PLAN</name>
<proteinExistence type="predicted"/>
<protein>
    <submittedName>
        <fullName evidence="3">Uncharacterized protein</fullName>
    </submittedName>
</protein>
<feature type="domain" description="DUF7737" evidence="2">
    <location>
        <begin position="752"/>
        <end position="857"/>
    </location>
</feature>
<organism evidence="3 4">
    <name type="scientific">Gimesia algae</name>
    <dbReference type="NCBI Taxonomy" id="2527971"/>
    <lineage>
        <taxon>Bacteria</taxon>
        <taxon>Pseudomonadati</taxon>
        <taxon>Planctomycetota</taxon>
        <taxon>Planctomycetia</taxon>
        <taxon>Planctomycetales</taxon>
        <taxon>Planctomycetaceae</taxon>
        <taxon>Gimesia</taxon>
    </lineage>
</organism>
<dbReference type="KEGG" id="gax:Pan161_12370"/>
<dbReference type="Pfam" id="PF13569">
    <property type="entry name" value="DUF4132"/>
    <property type="match status" value="1"/>
</dbReference>
<dbReference type="InterPro" id="IPR025406">
    <property type="entry name" value="DUF4132"/>
</dbReference>
<evidence type="ECO:0000259" key="2">
    <source>
        <dbReference type="Pfam" id="PF24879"/>
    </source>
</evidence>
<evidence type="ECO:0000313" key="3">
    <source>
        <dbReference type="EMBL" id="QDT89605.1"/>
    </source>
</evidence>
<gene>
    <name evidence="3" type="ORF">Pan161_12370</name>
</gene>
<feature type="domain" description="DUF4132" evidence="1">
    <location>
        <begin position="429"/>
        <end position="609"/>
    </location>
</feature>
<sequence length="861" mass="97325">MQYSPRADELYRRLLIATEDKDVCDFLEIASIPCVKEIMAEQKAIQRDFVFLAFGLRYLPYDDRYNNNWPESFQELYDSLPNQRPEFSKVPVHVAARLISRNLPFTMPEYVWLADCCARTRALDEWSHPHIEAFVKRIKSYLDKSEEQPDHQLKQSLSGLAEALLKLNDEDAFPLIRTLQALSDNHTRFPLKAGEAWSDRALADAAQMPGPLQNAWGALLAHCQTASAGKPSAKWVKTATPLVGEIGEEQFTKTLLEWFPLVDKPRTQPLNPRRWGPDPNMMLIDLHTDTLKGLAWCCSLTDDPRLARALSALAISAYKKVPGVGPRAIKVGNACVWALGQISNETALGQLAFLKVKVKFGTAQKGIEKALNETAERMQVPREEIEEMGVPAYGLTEVGQLEEPLGDFTAQLTITGTTTTQLTWLKPDGKPQKSVPAAVKKEFPEELKELKVSAKDIQKMLPAQRERIDNLFLEQKVWPFEIWKERYLDHPLVGTLARRIIWSFKSGDNIVDGIWLDGQLVDCNSNPIENRDTSTTVTLWHPIEHATEEIIAWRDWLEEHKIQQPFKQAHREVYLLTDAERNTGIYSNRYAAHIIKQHQFNALCGARGWKNQLRLMVDDFYLPARKLLPKWNLRAEFWVEGIGDNYGVDTNDAGTYLYLATDQVRFYPLEAAARVSHAGGGSYGTWGEEGSDTPINLEEIPPLVFSELMRDVDLFVGVASVANDPTWSDGGPEGRYVDYWQSFSFGDLSETAQTRKEILQRLVPRLKIASQCSFEEKFLLVQGTLHTYKIHLGSGNILMSPHDAYLCIVPNQSLAGKSTNNLFLPFEGDNMLSIILSKAFLLADDTKITDPTIISQIKTRA</sequence>
<evidence type="ECO:0000259" key="1">
    <source>
        <dbReference type="Pfam" id="PF13569"/>
    </source>
</evidence>
<dbReference type="Pfam" id="PF24879">
    <property type="entry name" value="DUF7737"/>
    <property type="match status" value="1"/>
</dbReference>